<evidence type="ECO:0000256" key="2">
    <source>
        <dbReference type="ARBA" id="ARBA00022692"/>
    </source>
</evidence>
<reference evidence="7 8" key="1">
    <citation type="submission" date="2009-01" db="EMBL/GenBank/DDBJ databases">
        <authorList>
            <person name="Qin X."/>
            <person name="Bachman B."/>
            <person name="Battles P."/>
            <person name="Bell A."/>
            <person name="Bess C."/>
            <person name="Bickham C."/>
            <person name="Chaboub L."/>
            <person name="Chen D."/>
            <person name="Coyle M."/>
            <person name="Deiros D.R."/>
            <person name="Dinh H."/>
            <person name="Forbes L."/>
            <person name="Fowler G."/>
            <person name="Francisco L."/>
            <person name="Fu Q."/>
            <person name="Gubbala S."/>
            <person name="Hale W."/>
            <person name="Han Y."/>
            <person name="Hemphill L."/>
            <person name="Highlander S.K."/>
            <person name="Hirani K."/>
            <person name="Hogues M."/>
            <person name="Jackson L."/>
            <person name="Jakkamsetti A."/>
            <person name="Javaid M."/>
            <person name="Jiang H."/>
            <person name="Korchina V."/>
            <person name="Kovar C."/>
            <person name="Lara F."/>
            <person name="Lee S."/>
            <person name="Mata R."/>
            <person name="Mathew T."/>
            <person name="Moen C."/>
            <person name="Morales K."/>
            <person name="Munidasa M."/>
            <person name="Nazareth L."/>
            <person name="Ngo R."/>
            <person name="Nguyen L."/>
            <person name="Okwuonu G."/>
            <person name="Ongeri F."/>
            <person name="Patil S."/>
            <person name="Petrosino J."/>
            <person name="Pham C."/>
            <person name="Pham P."/>
            <person name="Pu L.-L."/>
            <person name="Puazo M."/>
            <person name="Raj R."/>
            <person name="Reid J."/>
            <person name="Rouhana J."/>
            <person name="Saada N."/>
            <person name="Shang Y."/>
            <person name="Simmons D."/>
            <person name="Thornton R."/>
            <person name="Warren J."/>
            <person name="Weissenberger G."/>
            <person name="Zhang J."/>
            <person name="Zhang L."/>
            <person name="Zhou C."/>
            <person name="Zhu D."/>
            <person name="Muzny D."/>
            <person name="Worley K."/>
            <person name="Gibbs R."/>
        </authorList>
    </citation>
    <scope>NUCLEOTIDE SEQUENCE [LARGE SCALE GENOMIC DNA]</scope>
    <source>
        <strain evidence="8">ATCC 8290 / DSM 20176 / CCUG 30140 / JCM 1155 / KCTC 3500 / NBRC 15886 / NCIMB 8040 / NRRL B-1843 / 9</strain>
    </source>
</reference>
<dbReference type="InterPro" id="IPR052902">
    <property type="entry name" value="ABC-2_transporter"/>
</dbReference>
<feature type="transmembrane region" description="Helical" evidence="5">
    <location>
        <begin position="167"/>
        <end position="186"/>
    </location>
</feature>
<feature type="transmembrane region" description="Helical" evidence="5">
    <location>
        <begin position="57"/>
        <end position="77"/>
    </location>
</feature>
<keyword evidence="4 5" id="KW-0472">Membrane</keyword>
<feature type="transmembrane region" description="Helical" evidence="5">
    <location>
        <begin position="20"/>
        <end position="37"/>
    </location>
</feature>
<keyword evidence="2 5" id="KW-0812">Transmembrane</keyword>
<dbReference type="AlphaFoldDB" id="C0XJQ8"/>
<dbReference type="InterPro" id="IPR013525">
    <property type="entry name" value="ABC2_TM"/>
</dbReference>
<keyword evidence="3 5" id="KW-1133">Transmembrane helix</keyword>
<comment type="caution">
    <text evidence="7">The sequence shown here is derived from an EMBL/GenBank/DDBJ whole genome shotgun (WGS) entry which is preliminary data.</text>
</comment>
<dbReference type="RefSeq" id="WP_003634532.1">
    <property type="nucleotide sequence ID" value="NZ_AZDF01000003.1"/>
</dbReference>
<accession>C0XJQ8</accession>
<evidence type="ECO:0000313" key="7">
    <source>
        <dbReference type="EMBL" id="EEI24387.1"/>
    </source>
</evidence>
<evidence type="ECO:0000256" key="5">
    <source>
        <dbReference type="SAM" id="Phobius"/>
    </source>
</evidence>
<name>C0XJQ8_LENH9</name>
<feature type="domain" description="ABC-2 type transporter transmembrane" evidence="6">
    <location>
        <begin position="15"/>
        <end position="204"/>
    </location>
</feature>
<dbReference type="EMBL" id="ACGP01000137">
    <property type="protein sequence ID" value="EEI24387.1"/>
    <property type="molecule type" value="Genomic_DNA"/>
</dbReference>
<evidence type="ECO:0000256" key="4">
    <source>
        <dbReference type="ARBA" id="ARBA00023136"/>
    </source>
</evidence>
<dbReference type="HOGENOM" id="CLU_039483_5_2_9"/>
<dbReference type="GO" id="GO:0140359">
    <property type="term" value="F:ABC-type transporter activity"/>
    <property type="evidence" value="ECO:0007669"/>
    <property type="project" value="InterPro"/>
</dbReference>
<evidence type="ECO:0000256" key="3">
    <source>
        <dbReference type="ARBA" id="ARBA00022989"/>
    </source>
</evidence>
<dbReference type="PATRIC" id="fig|1423757.3.peg.1418"/>
<sequence length="262" mass="28953">MKTLGYQISFNAKRVFLRNFSYLFFTILMPIGFYVLFTKVLISGTTAQELVFAKQYLGSMIVYSVLINAMFGLGQIMQNDRQHKLLSALSLTPKGTKYYYISIGIIMSLVNVLSIILMQLVAKSTWNITLSLGESVSVIVIAVLGTLPIMGVGVLSSFAKTPQLTSIIANLTVFPLAIISGLWWPISMMPNWVQTIGKATPTYLTSKMINLAINNQSLPIHDIMGIVIWTVIILVLILVLIFVLIKLVQKSGELKNDQGTAV</sequence>
<keyword evidence="8" id="KW-1185">Reference proteome</keyword>
<dbReference type="Pfam" id="PF01061">
    <property type="entry name" value="ABC2_membrane"/>
    <property type="match status" value="1"/>
</dbReference>
<comment type="subcellular location">
    <subcellularLocation>
        <location evidence="1">Membrane</location>
        <topology evidence="1">Multi-pass membrane protein</topology>
    </subcellularLocation>
</comment>
<evidence type="ECO:0000259" key="6">
    <source>
        <dbReference type="Pfam" id="PF01061"/>
    </source>
</evidence>
<feature type="transmembrane region" description="Helical" evidence="5">
    <location>
        <begin position="98"/>
        <end position="121"/>
    </location>
</feature>
<feature type="transmembrane region" description="Helical" evidence="5">
    <location>
        <begin position="223"/>
        <end position="245"/>
    </location>
</feature>
<dbReference type="PANTHER" id="PTHR43027">
    <property type="entry name" value="DOXORUBICIN RESISTANCE ABC TRANSPORTER PERMEASE PROTEIN DRRC-RELATED"/>
    <property type="match status" value="1"/>
</dbReference>
<evidence type="ECO:0000256" key="1">
    <source>
        <dbReference type="ARBA" id="ARBA00004141"/>
    </source>
</evidence>
<evidence type="ECO:0000313" key="8">
    <source>
        <dbReference type="Proteomes" id="UP000003752"/>
    </source>
</evidence>
<proteinExistence type="predicted"/>
<protein>
    <submittedName>
        <fullName evidence="7">ABC-2 type transporter</fullName>
    </submittedName>
</protein>
<dbReference type="PANTHER" id="PTHR43027:SF2">
    <property type="entry name" value="TRANSPORT PERMEASE PROTEIN"/>
    <property type="match status" value="1"/>
</dbReference>
<dbReference type="Proteomes" id="UP000003752">
    <property type="component" value="Unassembled WGS sequence"/>
</dbReference>
<dbReference type="SMR" id="C0XJQ8"/>
<dbReference type="GO" id="GO:0016020">
    <property type="term" value="C:membrane"/>
    <property type="evidence" value="ECO:0007669"/>
    <property type="project" value="UniProtKB-SubCell"/>
</dbReference>
<organism evidence="7 8">
    <name type="scientific">Lentilactobacillus hilgardii (strain ATCC 8290 / DSM 20176 / CCUG 30140 / JCM 1155 / KCTC 3500 / NBRC 15886 / NCIMB 8040 / NRRL B-1843 / 9)</name>
    <dbReference type="NCBI Taxonomy" id="1423757"/>
    <lineage>
        <taxon>Bacteria</taxon>
        <taxon>Bacillati</taxon>
        <taxon>Bacillota</taxon>
        <taxon>Bacilli</taxon>
        <taxon>Lactobacillales</taxon>
        <taxon>Lactobacillaceae</taxon>
        <taxon>Lentilactobacillus</taxon>
    </lineage>
</organism>
<gene>
    <name evidence="7" type="ORF">HMPREF0519_1469</name>
</gene>
<feature type="transmembrane region" description="Helical" evidence="5">
    <location>
        <begin position="136"/>
        <end position="155"/>
    </location>
</feature>